<comment type="caution">
    <text evidence="1">The sequence shown here is derived from an EMBL/GenBank/DDBJ whole genome shotgun (WGS) entry which is preliminary data.</text>
</comment>
<feature type="non-terminal residue" evidence="1">
    <location>
        <position position="33"/>
    </location>
</feature>
<proteinExistence type="predicted"/>
<name>X1H0N3_9ZZZZ</name>
<dbReference type="EMBL" id="BARU01008256">
    <property type="protein sequence ID" value="GAH38838.1"/>
    <property type="molecule type" value="Genomic_DNA"/>
</dbReference>
<evidence type="ECO:0000313" key="1">
    <source>
        <dbReference type="EMBL" id="GAH38838.1"/>
    </source>
</evidence>
<dbReference type="AlphaFoldDB" id="X1H0N3"/>
<accession>X1H0N3</accession>
<sequence length="33" mass="3883">MVQKMISKEKISDLIKELQKEFKVFGPVKEECV</sequence>
<organism evidence="1">
    <name type="scientific">marine sediment metagenome</name>
    <dbReference type="NCBI Taxonomy" id="412755"/>
    <lineage>
        <taxon>unclassified sequences</taxon>
        <taxon>metagenomes</taxon>
        <taxon>ecological metagenomes</taxon>
    </lineage>
</organism>
<reference evidence="1" key="1">
    <citation type="journal article" date="2014" name="Front. Microbiol.">
        <title>High frequency of phylogenetically diverse reductive dehalogenase-homologous genes in deep subseafloor sedimentary metagenomes.</title>
        <authorList>
            <person name="Kawai M."/>
            <person name="Futagami T."/>
            <person name="Toyoda A."/>
            <person name="Takaki Y."/>
            <person name="Nishi S."/>
            <person name="Hori S."/>
            <person name="Arai W."/>
            <person name="Tsubouchi T."/>
            <person name="Morono Y."/>
            <person name="Uchiyama I."/>
            <person name="Ito T."/>
            <person name="Fujiyama A."/>
            <person name="Inagaki F."/>
            <person name="Takami H."/>
        </authorList>
    </citation>
    <scope>NUCLEOTIDE SEQUENCE</scope>
    <source>
        <strain evidence="1">Expedition CK06-06</strain>
    </source>
</reference>
<gene>
    <name evidence="1" type="ORF">S03H2_16179</name>
</gene>
<protein>
    <submittedName>
        <fullName evidence="1">Uncharacterized protein</fullName>
    </submittedName>
</protein>